<name>A0A841QJ48_9PROT</name>
<sequence length="87" mass="9446">MPSSNAFTPFGPDSQVQTIDQMTVENDPARVSVYGRLDITRDRAGLDNARALAVLLNAVVTRLEAEPALPDHAQVAPRTHSMTNPFT</sequence>
<reference evidence="1 2" key="1">
    <citation type="submission" date="2020-08" db="EMBL/GenBank/DDBJ databases">
        <title>Genomic Encyclopedia of Type Strains, Phase IV (KMG-IV): sequencing the most valuable type-strain genomes for metagenomic binning, comparative biology and taxonomic classification.</title>
        <authorList>
            <person name="Goeker M."/>
        </authorList>
    </citation>
    <scope>NUCLEOTIDE SEQUENCE [LARGE SCALE GENOMIC DNA]</scope>
    <source>
        <strain evidence="1 2">DSM 4491</strain>
    </source>
</reference>
<proteinExistence type="predicted"/>
<dbReference type="Proteomes" id="UP000578000">
    <property type="component" value="Unassembled WGS sequence"/>
</dbReference>
<comment type="caution">
    <text evidence="1">The sequence shown here is derived from an EMBL/GenBank/DDBJ whole genome shotgun (WGS) entry which is preliminary data.</text>
</comment>
<organism evidence="1 2">
    <name type="scientific">Acetobacter lovaniensis</name>
    <dbReference type="NCBI Taxonomy" id="104100"/>
    <lineage>
        <taxon>Bacteria</taxon>
        <taxon>Pseudomonadati</taxon>
        <taxon>Pseudomonadota</taxon>
        <taxon>Alphaproteobacteria</taxon>
        <taxon>Acetobacterales</taxon>
        <taxon>Acetobacteraceae</taxon>
        <taxon>Acetobacter</taxon>
    </lineage>
</organism>
<dbReference type="RefSeq" id="WP_166116669.1">
    <property type="nucleotide sequence ID" value="NZ_BAABDB010000001.1"/>
</dbReference>
<protein>
    <submittedName>
        <fullName evidence="1">Uncharacterized protein</fullName>
    </submittedName>
</protein>
<accession>A0A841QJ48</accession>
<dbReference type="AlphaFoldDB" id="A0A841QJ48"/>
<evidence type="ECO:0000313" key="2">
    <source>
        <dbReference type="Proteomes" id="UP000578000"/>
    </source>
</evidence>
<evidence type="ECO:0000313" key="1">
    <source>
        <dbReference type="EMBL" id="MBB6458446.1"/>
    </source>
</evidence>
<gene>
    <name evidence="1" type="ORF">HNR55_003055</name>
</gene>
<dbReference type="EMBL" id="JACHIE010000020">
    <property type="protein sequence ID" value="MBB6458446.1"/>
    <property type="molecule type" value="Genomic_DNA"/>
</dbReference>
<keyword evidence="2" id="KW-1185">Reference proteome</keyword>